<reference evidence="1 2" key="1">
    <citation type="submission" date="2018-03" db="EMBL/GenBank/DDBJ databases">
        <title>Genomic Encyclopedia of Archaeal and Bacterial Type Strains, Phase II (KMG-II): from individual species to whole genera.</title>
        <authorList>
            <person name="Goeker M."/>
        </authorList>
    </citation>
    <scope>NUCLEOTIDE SEQUENCE [LARGE SCALE GENOMIC DNA]</scope>
    <source>
        <strain evidence="1 2">DSM 100214</strain>
    </source>
</reference>
<dbReference type="Proteomes" id="UP000247973">
    <property type="component" value="Unassembled WGS sequence"/>
</dbReference>
<evidence type="ECO:0000313" key="1">
    <source>
        <dbReference type="EMBL" id="PXV66816.1"/>
    </source>
</evidence>
<evidence type="ECO:0000313" key="2">
    <source>
        <dbReference type="Proteomes" id="UP000247973"/>
    </source>
</evidence>
<keyword evidence="2" id="KW-1185">Reference proteome</keyword>
<dbReference type="EMBL" id="QICL01000004">
    <property type="protein sequence ID" value="PXV66816.1"/>
    <property type="molecule type" value="Genomic_DNA"/>
</dbReference>
<accession>A0A2V3PRJ9</accession>
<proteinExistence type="predicted"/>
<sequence>MILIEADKLPFSLPSNQILYVEREYNEVLNSLFQNTEIYQELFYFDKIRIRQEFLYGEAGQFNFIYIPQLVKQWSKESDRLKESLHYHYPDLDLNTIDLTNSLNIDTVSYTRFFSQIFDHSDLEQITNGLLIYSYSLKMFLFCSLEANNSSVLLEEIRTFFENVEIFFEGRSDDYENFSPTFSNYDRDEYLIDGGFDHYFIDNTRKAISLLIQSGHEKLLLRLIMEEVSKVDQETKLKSALKDVLCLIEANYEHKISKVEAFKKHYLTKELSTINIDQDYRIFLPEYNNLEIKMTPLPKAVYFLFLRHPEGIMFKNLSQYKHELHYIYNDISNRENIDGIGKSIDDICNPVENSINEKCSRIKEAFLSQFEDEIANNYYITGNRGCPKLISLDRTLVKWNTSFSYDDSDYFIIDDLDYENF</sequence>
<dbReference type="RefSeq" id="WP_110309773.1">
    <property type="nucleotide sequence ID" value="NZ_QICL01000004.1"/>
</dbReference>
<name>A0A2V3PRJ9_9BACT</name>
<organism evidence="1 2">
    <name type="scientific">Dysgonomonas alginatilytica</name>
    <dbReference type="NCBI Taxonomy" id="1605892"/>
    <lineage>
        <taxon>Bacteria</taxon>
        <taxon>Pseudomonadati</taxon>
        <taxon>Bacteroidota</taxon>
        <taxon>Bacteroidia</taxon>
        <taxon>Bacteroidales</taxon>
        <taxon>Dysgonomonadaceae</taxon>
        <taxon>Dysgonomonas</taxon>
    </lineage>
</organism>
<protein>
    <submittedName>
        <fullName evidence="1">Uncharacterized protein</fullName>
    </submittedName>
</protein>
<dbReference type="AlphaFoldDB" id="A0A2V3PRJ9"/>
<gene>
    <name evidence="1" type="ORF">CLV62_10476</name>
</gene>
<dbReference type="OrthoDB" id="1342667at2"/>
<comment type="caution">
    <text evidence="1">The sequence shown here is derived from an EMBL/GenBank/DDBJ whole genome shotgun (WGS) entry which is preliminary data.</text>
</comment>